<dbReference type="EMBL" id="JBBNAF010000012">
    <property type="protein sequence ID" value="KAK9093465.1"/>
    <property type="molecule type" value="Genomic_DNA"/>
</dbReference>
<gene>
    <name evidence="1" type="ORF">Syun_028376</name>
</gene>
<proteinExistence type="predicted"/>
<name>A0AAP0HS20_9MAGN</name>
<dbReference type="Proteomes" id="UP001420932">
    <property type="component" value="Unassembled WGS sequence"/>
</dbReference>
<protein>
    <submittedName>
        <fullName evidence="1">Uncharacterized protein</fullName>
    </submittedName>
</protein>
<comment type="caution">
    <text evidence="1">The sequence shown here is derived from an EMBL/GenBank/DDBJ whole genome shotgun (WGS) entry which is preliminary data.</text>
</comment>
<reference evidence="1 2" key="1">
    <citation type="submission" date="2024-01" db="EMBL/GenBank/DDBJ databases">
        <title>Genome assemblies of Stephania.</title>
        <authorList>
            <person name="Yang L."/>
        </authorList>
    </citation>
    <scope>NUCLEOTIDE SEQUENCE [LARGE SCALE GENOMIC DNA]</scope>
    <source>
        <strain evidence="1">YNDBR</strain>
        <tissue evidence="1">Leaf</tissue>
    </source>
</reference>
<sequence>MRVCCKSVANQRQTWYVADLPSQHKRVLFSDLLQITYALPICTIKKPLYRPPLSTGSSGFKRKELIASVKQKNIGNRNVEHSWGSRITLQFCLFALPDVTSVPVPALDWNSDSVSDSGHCLCHQSSDGTDAEDLMVLAIVKH</sequence>
<evidence type="ECO:0000313" key="2">
    <source>
        <dbReference type="Proteomes" id="UP001420932"/>
    </source>
</evidence>
<keyword evidence="2" id="KW-1185">Reference proteome</keyword>
<accession>A0AAP0HS20</accession>
<dbReference type="AlphaFoldDB" id="A0AAP0HS20"/>
<organism evidence="1 2">
    <name type="scientific">Stephania yunnanensis</name>
    <dbReference type="NCBI Taxonomy" id="152371"/>
    <lineage>
        <taxon>Eukaryota</taxon>
        <taxon>Viridiplantae</taxon>
        <taxon>Streptophyta</taxon>
        <taxon>Embryophyta</taxon>
        <taxon>Tracheophyta</taxon>
        <taxon>Spermatophyta</taxon>
        <taxon>Magnoliopsida</taxon>
        <taxon>Ranunculales</taxon>
        <taxon>Menispermaceae</taxon>
        <taxon>Menispermoideae</taxon>
        <taxon>Cissampelideae</taxon>
        <taxon>Stephania</taxon>
    </lineage>
</organism>
<evidence type="ECO:0000313" key="1">
    <source>
        <dbReference type="EMBL" id="KAK9093465.1"/>
    </source>
</evidence>